<name>A0ACA9UN87_BIOOC</name>
<gene>
    <name evidence="1" type="ORF">CRV2_00011529</name>
</gene>
<protein>
    <submittedName>
        <fullName evidence="1">Uncharacterized protein</fullName>
    </submittedName>
</protein>
<comment type="caution">
    <text evidence="1">The sequence shown here is derived from an EMBL/GenBank/DDBJ whole genome shotgun (WGS) entry which is preliminary data.</text>
</comment>
<proteinExistence type="predicted"/>
<dbReference type="Proteomes" id="UP000836387">
    <property type="component" value="Unassembled WGS sequence"/>
</dbReference>
<evidence type="ECO:0000313" key="1">
    <source>
        <dbReference type="EMBL" id="CAG9954916.1"/>
    </source>
</evidence>
<evidence type="ECO:0000313" key="2">
    <source>
        <dbReference type="Proteomes" id="UP000836387"/>
    </source>
</evidence>
<reference evidence="1" key="1">
    <citation type="submission" date="2020-04" db="EMBL/GenBank/DDBJ databases">
        <authorList>
            <person name="Broberg M."/>
        </authorList>
    </citation>
    <scope>NUCLEOTIDE SEQUENCE</scope>
</reference>
<sequence length="124" mass="14174">MIQAEKADQFLCSGNLQKVETLQDSCVKPGTSTLKMVYVPPTEAQYNEILARLDEMTSRVERIESRLETRIQQQEVRIRRLERGITWAIQRIKWLSQSVTALGEIVRTNSGTLLSFLNHSHDSG</sequence>
<keyword evidence="2" id="KW-1185">Reference proteome</keyword>
<organism evidence="1 2">
    <name type="scientific">Clonostachys rosea f. rosea IK726</name>
    <dbReference type="NCBI Taxonomy" id="1349383"/>
    <lineage>
        <taxon>Eukaryota</taxon>
        <taxon>Fungi</taxon>
        <taxon>Dikarya</taxon>
        <taxon>Ascomycota</taxon>
        <taxon>Pezizomycotina</taxon>
        <taxon>Sordariomycetes</taxon>
        <taxon>Hypocreomycetidae</taxon>
        <taxon>Hypocreales</taxon>
        <taxon>Bionectriaceae</taxon>
        <taxon>Clonostachys</taxon>
    </lineage>
</organism>
<dbReference type="EMBL" id="CADEHS020000578">
    <property type="protein sequence ID" value="CAG9954916.1"/>
    <property type="molecule type" value="Genomic_DNA"/>
</dbReference>
<accession>A0ACA9UN87</accession>
<reference evidence="1" key="2">
    <citation type="submission" date="2021-10" db="EMBL/GenBank/DDBJ databases">
        <authorList>
            <person name="Piombo E."/>
        </authorList>
    </citation>
    <scope>NUCLEOTIDE SEQUENCE</scope>
</reference>